<dbReference type="InterPro" id="IPR001128">
    <property type="entry name" value="Cyt_P450"/>
</dbReference>
<evidence type="ECO:0000256" key="8">
    <source>
        <dbReference type="ARBA" id="ARBA00022692"/>
    </source>
</evidence>
<keyword evidence="6" id="KW-0153">Cholesterol metabolism</keyword>
<dbReference type="GO" id="GO:0006695">
    <property type="term" value="P:cholesterol biosynthetic process"/>
    <property type="evidence" value="ECO:0007669"/>
    <property type="project" value="UniProtKB-KW"/>
</dbReference>
<dbReference type="PRINTS" id="PR00465">
    <property type="entry name" value="EP450IV"/>
</dbReference>
<keyword evidence="15" id="KW-0756">Sterol biosynthesis</keyword>
<evidence type="ECO:0000313" key="39">
    <source>
        <dbReference type="EMBL" id="OQV16844.1"/>
    </source>
</evidence>
<evidence type="ECO:0000256" key="30">
    <source>
        <dbReference type="ARBA" id="ARBA00048479"/>
    </source>
</evidence>
<dbReference type="GO" id="GO:0005506">
    <property type="term" value="F:iron ion binding"/>
    <property type="evidence" value="ECO:0007669"/>
    <property type="project" value="InterPro"/>
</dbReference>
<evidence type="ECO:0000256" key="18">
    <source>
        <dbReference type="ARBA" id="ARBA00023136"/>
    </source>
</evidence>
<keyword evidence="13 37" id="KW-0560">Oxidoreductase</keyword>
<evidence type="ECO:0000256" key="6">
    <source>
        <dbReference type="ARBA" id="ARBA00022548"/>
    </source>
</evidence>
<comment type="cofactor">
    <cofactor evidence="1 36">
        <name>heme</name>
        <dbReference type="ChEBI" id="CHEBI:30413"/>
    </cofactor>
</comment>
<keyword evidence="10" id="KW-0152">Cholesterol biosynthesis</keyword>
<evidence type="ECO:0000256" key="15">
    <source>
        <dbReference type="ARBA" id="ARBA00023011"/>
    </source>
</evidence>
<evidence type="ECO:0000256" key="3">
    <source>
        <dbReference type="ARBA" id="ARBA00004389"/>
    </source>
</evidence>
<evidence type="ECO:0000256" key="29">
    <source>
        <dbReference type="ARBA" id="ARBA00048245"/>
    </source>
</evidence>
<dbReference type="EC" id="1.14.14.154" evidence="22"/>
<keyword evidence="19" id="KW-1207">Sterol metabolism</keyword>
<comment type="catalytic activity">
    <reaction evidence="27">
        <text>a 14alpha-methyl steroid + 3 reduced [NADPH--hemoprotein reductase] + 3 O2 = a Delta(14) steroid + formate + 3 oxidized [NADPH--hemoprotein reductase] + 4 H2O + 4 H(+)</text>
        <dbReference type="Rhea" id="RHEA:54028"/>
        <dbReference type="Rhea" id="RHEA-COMP:11964"/>
        <dbReference type="Rhea" id="RHEA-COMP:11965"/>
        <dbReference type="ChEBI" id="CHEBI:15377"/>
        <dbReference type="ChEBI" id="CHEBI:15378"/>
        <dbReference type="ChEBI" id="CHEBI:15379"/>
        <dbReference type="ChEBI" id="CHEBI:15740"/>
        <dbReference type="ChEBI" id="CHEBI:57618"/>
        <dbReference type="ChEBI" id="CHEBI:58210"/>
        <dbReference type="ChEBI" id="CHEBI:138029"/>
        <dbReference type="ChEBI" id="CHEBI:138031"/>
        <dbReference type="EC" id="1.14.14.154"/>
    </reaction>
    <physiologicalReaction direction="left-to-right" evidence="27">
        <dbReference type="Rhea" id="RHEA:54029"/>
    </physiologicalReaction>
</comment>
<dbReference type="PANTHER" id="PTHR24304:SF2">
    <property type="entry name" value="24-HYDROXYCHOLESTEROL 7-ALPHA-HYDROXYLASE"/>
    <property type="match status" value="1"/>
</dbReference>
<evidence type="ECO:0000256" key="16">
    <source>
        <dbReference type="ARBA" id="ARBA00023033"/>
    </source>
</evidence>
<dbReference type="SUPFAM" id="SSF48264">
    <property type="entry name" value="Cytochrome P450"/>
    <property type="match status" value="1"/>
</dbReference>
<comment type="catalytic activity">
    <reaction evidence="29">
        <text>32-oxo-24,25-dihydrolanosterol + reduced [NADPH--hemoprotein reductase] + O2 = 4,4-dimethyl-8,14-cholestadien-3beta-ol + formate + oxidized [NADPH--hemoprotein reductase] + H2O + 2 H(+)</text>
        <dbReference type="Rhea" id="RHEA:75083"/>
        <dbReference type="Rhea" id="RHEA-COMP:11964"/>
        <dbReference type="Rhea" id="RHEA-COMP:11965"/>
        <dbReference type="ChEBI" id="CHEBI:15377"/>
        <dbReference type="ChEBI" id="CHEBI:15378"/>
        <dbReference type="ChEBI" id="CHEBI:15379"/>
        <dbReference type="ChEBI" id="CHEBI:15740"/>
        <dbReference type="ChEBI" id="CHEBI:57618"/>
        <dbReference type="ChEBI" id="CHEBI:58210"/>
        <dbReference type="ChEBI" id="CHEBI:78904"/>
        <dbReference type="ChEBI" id="CHEBI:87060"/>
    </reaction>
    <physiologicalReaction direction="left-to-right" evidence="29">
        <dbReference type="Rhea" id="RHEA:75084"/>
    </physiologicalReaction>
</comment>
<evidence type="ECO:0000256" key="23">
    <source>
        <dbReference type="ARBA" id="ARBA00041158"/>
    </source>
</evidence>
<comment type="catalytic activity">
    <reaction evidence="30">
        <text>32-oxolanosterol + reduced [NADPH--hemoprotein reductase] + O2 = 4,4-dimethyl-5alpha-cholesta-8,14,24-trien-3beta-ol + formate + oxidized [NADPH--hemoprotein reductase] + H2O + 2 H(+)</text>
        <dbReference type="Rhea" id="RHEA:75111"/>
        <dbReference type="Rhea" id="RHEA-COMP:11964"/>
        <dbReference type="Rhea" id="RHEA-COMP:11965"/>
        <dbReference type="ChEBI" id="CHEBI:15377"/>
        <dbReference type="ChEBI" id="CHEBI:15378"/>
        <dbReference type="ChEBI" id="CHEBI:15379"/>
        <dbReference type="ChEBI" id="CHEBI:15740"/>
        <dbReference type="ChEBI" id="CHEBI:17813"/>
        <dbReference type="ChEBI" id="CHEBI:57618"/>
        <dbReference type="ChEBI" id="CHEBI:58210"/>
        <dbReference type="ChEBI" id="CHEBI:166681"/>
    </reaction>
    <physiologicalReaction direction="left-to-right" evidence="30">
        <dbReference type="Rhea" id="RHEA:75112"/>
    </physiologicalReaction>
</comment>
<dbReference type="InterPro" id="IPR017972">
    <property type="entry name" value="Cyt_P450_CS"/>
</dbReference>
<comment type="pathway">
    <text evidence="21">Steroid biosynthesis; zymosterol biosynthesis; zymosterol from lanosterol: step 1/6.</text>
</comment>
<comment type="catalytic activity">
    <reaction evidence="25">
        <text>a 14alpha-hydroxymethyl steroid + reduced [NADPH--hemoprotein reductase] + O2 = a 14alpha-formyl steroid + oxidized [NADPH--hemoprotein reductase] + 2 H2O + H(+)</text>
        <dbReference type="Rhea" id="RHEA:68064"/>
        <dbReference type="Rhea" id="RHEA-COMP:11964"/>
        <dbReference type="Rhea" id="RHEA-COMP:11965"/>
        <dbReference type="ChEBI" id="CHEBI:15377"/>
        <dbReference type="ChEBI" id="CHEBI:15378"/>
        <dbReference type="ChEBI" id="CHEBI:15379"/>
        <dbReference type="ChEBI" id="CHEBI:57618"/>
        <dbReference type="ChEBI" id="CHEBI:58210"/>
        <dbReference type="ChEBI" id="CHEBI:176901"/>
        <dbReference type="ChEBI" id="CHEBI:176902"/>
    </reaction>
    <physiologicalReaction direction="left-to-right" evidence="25">
        <dbReference type="Rhea" id="RHEA:68065"/>
    </physiologicalReaction>
</comment>
<keyword evidence="20" id="KW-0753">Steroid metabolism</keyword>
<evidence type="ECO:0000256" key="17">
    <source>
        <dbReference type="ARBA" id="ARBA00023098"/>
    </source>
</evidence>
<evidence type="ECO:0000256" key="22">
    <source>
        <dbReference type="ARBA" id="ARBA00038974"/>
    </source>
</evidence>
<comment type="caution">
    <text evidence="39">The sequence shown here is derived from an EMBL/GenBank/DDBJ whole genome shotgun (WGS) entry which is preliminary data.</text>
</comment>
<keyword evidence="40" id="KW-1185">Reference proteome</keyword>
<keyword evidence="17" id="KW-0443">Lipid metabolism</keyword>
<comment type="catalytic activity">
    <reaction evidence="28">
        <text>24,25-dihydrolanosterol + reduced [NADPH--hemoprotein reductase] + O2 = 32-hydroxy-24,25-dihydrolanosterol + oxidized [NADPH--hemoprotein reductase] + H2O + H(+)</text>
        <dbReference type="Rhea" id="RHEA:75079"/>
        <dbReference type="Rhea" id="RHEA-COMP:11964"/>
        <dbReference type="Rhea" id="RHEA-COMP:11965"/>
        <dbReference type="ChEBI" id="CHEBI:15377"/>
        <dbReference type="ChEBI" id="CHEBI:15378"/>
        <dbReference type="ChEBI" id="CHEBI:15379"/>
        <dbReference type="ChEBI" id="CHEBI:28113"/>
        <dbReference type="ChEBI" id="CHEBI:57618"/>
        <dbReference type="ChEBI" id="CHEBI:58210"/>
        <dbReference type="ChEBI" id="CHEBI:87057"/>
    </reaction>
    <physiologicalReaction direction="left-to-right" evidence="28">
        <dbReference type="Rhea" id="RHEA:75080"/>
    </physiologicalReaction>
</comment>
<evidence type="ECO:0000256" key="28">
    <source>
        <dbReference type="ARBA" id="ARBA00047983"/>
    </source>
</evidence>
<evidence type="ECO:0000256" key="37">
    <source>
        <dbReference type="RuleBase" id="RU000461"/>
    </source>
</evidence>
<evidence type="ECO:0000313" key="40">
    <source>
        <dbReference type="Proteomes" id="UP000192578"/>
    </source>
</evidence>
<evidence type="ECO:0000256" key="11">
    <source>
        <dbReference type="ARBA" id="ARBA00022824"/>
    </source>
</evidence>
<evidence type="ECO:0000256" key="33">
    <source>
        <dbReference type="ARBA" id="ARBA00048866"/>
    </source>
</evidence>
<evidence type="ECO:0000256" key="36">
    <source>
        <dbReference type="PIRSR" id="PIRSR602403-1"/>
    </source>
</evidence>
<keyword evidence="18 38" id="KW-0472">Membrane</keyword>
<evidence type="ECO:0000256" key="35">
    <source>
        <dbReference type="ARBA" id="ARBA00049450"/>
    </source>
</evidence>
<dbReference type="Proteomes" id="UP000192578">
    <property type="component" value="Unassembled WGS sequence"/>
</dbReference>
<evidence type="ECO:0000256" key="25">
    <source>
        <dbReference type="ARBA" id="ARBA00047587"/>
    </source>
</evidence>
<keyword evidence="9 36" id="KW-0479">Metal-binding</keyword>
<keyword evidence="8 38" id="KW-0812">Transmembrane</keyword>
<dbReference type="PRINTS" id="PR00385">
    <property type="entry name" value="P450"/>
</dbReference>
<evidence type="ECO:0000256" key="38">
    <source>
        <dbReference type="SAM" id="Phobius"/>
    </source>
</evidence>
<comment type="catalytic activity">
    <reaction evidence="32">
        <text>24,25-dihydrolanosterol + 3 reduced [NADPH--hemoprotein reductase] + 3 O2 = 4,4-dimethyl-8,14-cholestadien-3beta-ol + formate + 3 oxidized [NADPH--hemoprotein reductase] + 4 H2O + 4 H(+)</text>
        <dbReference type="Rhea" id="RHEA:45960"/>
        <dbReference type="Rhea" id="RHEA-COMP:11964"/>
        <dbReference type="Rhea" id="RHEA-COMP:11965"/>
        <dbReference type="ChEBI" id="CHEBI:15377"/>
        <dbReference type="ChEBI" id="CHEBI:15378"/>
        <dbReference type="ChEBI" id="CHEBI:15379"/>
        <dbReference type="ChEBI" id="CHEBI:15740"/>
        <dbReference type="ChEBI" id="CHEBI:28113"/>
        <dbReference type="ChEBI" id="CHEBI:57618"/>
        <dbReference type="ChEBI" id="CHEBI:58210"/>
        <dbReference type="ChEBI" id="CHEBI:78904"/>
    </reaction>
    <physiologicalReaction direction="left-to-right" evidence="32">
        <dbReference type="Rhea" id="RHEA:45961"/>
    </physiologicalReaction>
</comment>
<evidence type="ECO:0000256" key="13">
    <source>
        <dbReference type="ARBA" id="ARBA00023002"/>
    </source>
</evidence>
<dbReference type="GO" id="GO:0005789">
    <property type="term" value="C:endoplasmic reticulum membrane"/>
    <property type="evidence" value="ECO:0007669"/>
    <property type="project" value="UniProtKB-SubCell"/>
</dbReference>
<keyword evidence="14 36" id="KW-0408">Iron</keyword>
<dbReference type="Pfam" id="PF00067">
    <property type="entry name" value="p450"/>
    <property type="match status" value="1"/>
</dbReference>
<evidence type="ECO:0000256" key="21">
    <source>
        <dbReference type="ARBA" id="ARBA00037887"/>
    </source>
</evidence>
<keyword evidence="12 38" id="KW-1133">Transmembrane helix</keyword>
<accession>A0A1W0WNQ3</accession>
<evidence type="ECO:0000256" key="5">
    <source>
        <dbReference type="ARBA" id="ARBA00022516"/>
    </source>
</evidence>
<keyword evidence="7 36" id="KW-0349">Heme</keyword>
<reference evidence="40" key="1">
    <citation type="submission" date="2017-01" db="EMBL/GenBank/DDBJ databases">
        <title>Comparative genomics of anhydrobiosis in the tardigrade Hypsibius dujardini.</title>
        <authorList>
            <person name="Yoshida Y."/>
            <person name="Koutsovoulos G."/>
            <person name="Laetsch D."/>
            <person name="Stevens L."/>
            <person name="Kumar S."/>
            <person name="Horikawa D."/>
            <person name="Ishino K."/>
            <person name="Komine S."/>
            <person name="Tomita M."/>
            <person name="Blaxter M."/>
            <person name="Arakawa K."/>
        </authorList>
    </citation>
    <scope>NUCLEOTIDE SEQUENCE [LARGE SCALE GENOMIC DNA]</scope>
    <source>
        <strain evidence="40">Z151</strain>
    </source>
</reference>
<gene>
    <name evidence="39" type="ORF">BV898_09016</name>
</gene>
<evidence type="ECO:0000256" key="14">
    <source>
        <dbReference type="ARBA" id="ARBA00023004"/>
    </source>
</evidence>
<comment type="similarity">
    <text evidence="4 37">Belongs to the cytochrome P450 family.</text>
</comment>
<comment type="catalytic activity">
    <reaction evidence="26">
        <text>lanosterol + 3 reduced [NADPH--hemoprotein reductase] + 3 O2 = 4,4-dimethyl-5alpha-cholesta-8,14,24-trien-3beta-ol + formate + 3 oxidized [NADPH--hemoprotein reductase] + 4 H2O + 4 H(+)</text>
        <dbReference type="Rhea" id="RHEA:25286"/>
        <dbReference type="Rhea" id="RHEA-COMP:11964"/>
        <dbReference type="Rhea" id="RHEA-COMP:11965"/>
        <dbReference type="ChEBI" id="CHEBI:15377"/>
        <dbReference type="ChEBI" id="CHEBI:15378"/>
        <dbReference type="ChEBI" id="CHEBI:15379"/>
        <dbReference type="ChEBI" id="CHEBI:15740"/>
        <dbReference type="ChEBI" id="CHEBI:16521"/>
        <dbReference type="ChEBI" id="CHEBI:17813"/>
        <dbReference type="ChEBI" id="CHEBI:57618"/>
        <dbReference type="ChEBI" id="CHEBI:58210"/>
        <dbReference type="EC" id="1.14.14.154"/>
    </reaction>
    <physiologicalReaction direction="left-to-right" evidence="26">
        <dbReference type="Rhea" id="RHEA:25287"/>
    </physiologicalReaction>
</comment>
<evidence type="ECO:0000256" key="24">
    <source>
        <dbReference type="ARBA" id="ARBA00047379"/>
    </source>
</evidence>
<evidence type="ECO:0000256" key="19">
    <source>
        <dbReference type="ARBA" id="ARBA00023166"/>
    </source>
</evidence>
<evidence type="ECO:0000256" key="34">
    <source>
        <dbReference type="ARBA" id="ARBA00049163"/>
    </source>
</evidence>
<keyword evidence="15" id="KW-0752">Steroid biosynthesis</keyword>
<comment type="subcellular location">
    <subcellularLocation>
        <location evidence="3">Endoplasmic reticulum membrane</location>
        <topology evidence="3">Single-pass membrane protein</topology>
    </subcellularLocation>
</comment>
<dbReference type="FunFam" id="1.10.630.10:FF:000027">
    <property type="entry name" value="lanosterol 14-alpha demethylase isoform X1"/>
    <property type="match status" value="1"/>
</dbReference>
<proteinExistence type="inferred from homology"/>
<evidence type="ECO:0000256" key="32">
    <source>
        <dbReference type="ARBA" id="ARBA00048839"/>
    </source>
</evidence>
<dbReference type="PANTHER" id="PTHR24304">
    <property type="entry name" value="CYTOCHROME P450 FAMILY 7"/>
    <property type="match status" value="1"/>
</dbReference>
<keyword evidence="16 37" id="KW-0503">Monooxygenase</keyword>
<dbReference type="InterPro" id="IPR002403">
    <property type="entry name" value="Cyt_P450_E_grp-IV"/>
</dbReference>
<evidence type="ECO:0000256" key="31">
    <source>
        <dbReference type="ARBA" id="ARBA00048736"/>
    </source>
</evidence>
<comment type="catalytic activity">
    <reaction evidence="35">
        <text>a 14alpha-formyl steroid + reduced [NADPH--hemoprotein reductase] + O2 = a Delta(14) steroid + formate + oxidized [NADPH--hemoprotein reductase] + H2O + 2 H(+)</text>
        <dbReference type="Rhea" id="RHEA:68068"/>
        <dbReference type="Rhea" id="RHEA-COMP:11964"/>
        <dbReference type="Rhea" id="RHEA-COMP:11965"/>
        <dbReference type="ChEBI" id="CHEBI:15377"/>
        <dbReference type="ChEBI" id="CHEBI:15378"/>
        <dbReference type="ChEBI" id="CHEBI:15379"/>
        <dbReference type="ChEBI" id="CHEBI:15740"/>
        <dbReference type="ChEBI" id="CHEBI:57618"/>
        <dbReference type="ChEBI" id="CHEBI:58210"/>
        <dbReference type="ChEBI" id="CHEBI:138031"/>
        <dbReference type="ChEBI" id="CHEBI:176902"/>
    </reaction>
    <physiologicalReaction direction="left-to-right" evidence="35">
        <dbReference type="Rhea" id="RHEA:68069"/>
    </physiologicalReaction>
</comment>
<evidence type="ECO:0000256" key="26">
    <source>
        <dbReference type="ARBA" id="ARBA00047670"/>
    </source>
</evidence>
<dbReference type="PROSITE" id="PS00086">
    <property type="entry name" value="CYTOCHROME_P450"/>
    <property type="match status" value="1"/>
</dbReference>
<dbReference type="CDD" id="cd11042">
    <property type="entry name" value="CYP51-like"/>
    <property type="match status" value="1"/>
</dbReference>
<comment type="catalytic activity">
    <reaction evidence="31">
        <text>32-hydroxy-24,25-dihydrolanosterol + reduced [NADPH--hemoprotein reductase] + O2 = 32-oxo-24,25-dihydrolanosterol + oxidized [NADPH--hemoprotein reductase] + 2 H2O + H(+)</text>
        <dbReference type="Rhea" id="RHEA:75087"/>
        <dbReference type="Rhea" id="RHEA-COMP:11964"/>
        <dbReference type="Rhea" id="RHEA-COMP:11965"/>
        <dbReference type="ChEBI" id="CHEBI:15377"/>
        <dbReference type="ChEBI" id="CHEBI:15378"/>
        <dbReference type="ChEBI" id="CHEBI:15379"/>
        <dbReference type="ChEBI" id="CHEBI:57618"/>
        <dbReference type="ChEBI" id="CHEBI:58210"/>
        <dbReference type="ChEBI" id="CHEBI:87057"/>
        <dbReference type="ChEBI" id="CHEBI:87060"/>
    </reaction>
    <physiologicalReaction direction="left-to-right" evidence="31">
        <dbReference type="Rhea" id="RHEA:75088"/>
    </physiologicalReaction>
</comment>
<dbReference type="InterPro" id="IPR036396">
    <property type="entry name" value="Cyt_P450_sf"/>
</dbReference>
<comment type="catalytic activity">
    <reaction evidence="33">
        <text>a 14alpha-methyl steroid + reduced [NADPH--hemoprotein reductase] + O2 = a 14alpha-hydroxymethyl steroid + oxidized [NADPH--hemoprotein reductase] + H2O + H(+)</text>
        <dbReference type="Rhea" id="RHEA:68060"/>
        <dbReference type="Rhea" id="RHEA-COMP:11964"/>
        <dbReference type="Rhea" id="RHEA-COMP:11965"/>
        <dbReference type="ChEBI" id="CHEBI:15377"/>
        <dbReference type="ChEBI" id="CHEBI:15378"/>
        <dbReference type="ChEBI" id="CHEBI:15379"/>
        <dbReference type="ChEBI" id="CHEBI:57618"/>
        <dbReference type="ChEBI" id="CHEBI:58210"/>
        <dbReference type="ChEBI" id="CHEBI:138029"/>
        <dbReference type="ChEBI" id="CHEBI:176901"/>
    </reaction>
    <physiologicalReaction direction="left-to-right" evidence="33">
        <dbReference type="Rhea" id="RHEA:68061"/>
    </physiologicalReaction>
</comment>
<evidence type="ECO:0000256" key="4">
    <source>
        <dbReference type="ARBA" id="ARBA00010617"/>
    </source>
</evidence>
<dbReference type="InterPro" id="IPR050529">
    <property type="entry name" value="CYP450_sterol_14alpha_dmase"/>
</dbReference>
<evidence type="ECO:0000256" key="12">
    <source>
        <dbReference type="ARBA" id="ARBA00022989"/>
    </source>
</evidence>
<keyword evidence="5" id="KW-0444">Lipid biosynthesis</keyword>
<dbReference type="GO" id="GO:0008398">
    <property type="term" value="F:sterol 14-demethylase activity"/>
    <property type="evidence" value="ECO:0007669"/>
    <property type="project" value="UniProtKB-EC"/>
</dbReference>
<dbReference type="GO" id="GO:0020037">
    <property type="term" value="F:heme binding"/>
    <property type="evidence" value="ECO:0007669"/>
    <property type="project" value="InterPro"/>
</dbReference>
<dbReference type="AlphaFoldDB" id="A0A1W0WNQ3"/>
<comment type="catalytic activity">
    <reaction evidence="24">
        <text>32-hydroxylanosterol + reduced [NADPH--hemoprotein reductase] + O2 = 32-oxolanosterol + oxidized [NADPH--hemoprotein reductase] + 2 H2O + H(+)</text>
        <dbReference type="Rhea" id="RHEA:75107"/>
        <dbReference type="Rhea" id="RHEA-COMP:11964"/>
        <dbReference type="Rhea" id="RHEA-COMP:11965"/>
        <dbReference type="ChEBI" id="CHEBI:15377"/>
        <dbReference type="ChEBI" id="CHEBI:15378"/>
        <dbReference type="ChEBI" id="CHEBI:15379"/>
        <dbReference type="ChEBI" id="CHEBI:57618"/>
        <dbReference type="ChEBI" id="CHEBI:58210"/>
        <dbReference type="ChEBI" id="CHEBI:166681"/>
        <dbReference type="ChEBI" id="CHEBI:166806"/>
    </reaction>
    <physiologicalReaction direction="left-to-right" evidence="24">
        <dbReference type="Rhea" id="RHEA:75108"/>
    </physiologicalReaction>
</comment>
<feature type="binding site" description="axial binding residue" evidence="36">
    <location>
        <position position="439"/>
    </location>
    <ligand>
        <name>heme</name>
        <dbReference type="ChEBI" id="CHEBI:30413"/>
    </ligand>
    <ligandPart>
        <name>Fe</name>
        <dbReference type="ChEBI" id="CHEBI:18248"/>
    </ligandPart>
</feature>
<evidence type="ECO:0000256" key="27">
    <source>
        <dbReference type="ARBA" id="ARBA00047702"/>
    </source>
</evidence>
<keyword evidence="11" id="KW-0256">Endoplasmic reticulum</keyword>
<evidence type="ECO:0000256" key="10">
    <source>
        <dbReference type="ARBA" id="ARBA00022778"/>
    </source>
</evidence>
<feature type="transmembrane region" description="Helical" evidence="38">
    <location>
        <begin position="23"/>
        <end position="41"/>
    </location>
</feature>
<dbReference type="OrthoDB" id="1055148at2759"/>
<evidence type="ECO:0000256" key="2">
    <source>
        <dbReference type="ARBA" id="ARBA00003690"/>
    </source>
</evidence>
<evidence type="ECO:0000256" key="20">
    <source>
        <dbReference type="ARBA" id="ARBA00023221"/>
    </source>
</evidence>
<dbReference type="EMBL" id="MTYJ01000069">
    <property type="protein sequence ID" value="OQV16844.1"/>
    <property type="molecule type" value="Genomic_DNA"/>
</dbReference>
<protein>
    <recommendedName>
        <fullName evidence="23">Lanosterol 14-alpha demethylase</fullName>
        <ecNumber evidence="22">1.14.14.154</ecNumber>
    </recommendedName>
</protein>
<comment type="function">
    <text evidence="2">May be involved in the metabolism of insect hormones and in the breakdown of synthetic insecticides.</text>
</comment>
<evidence type="ECO:0000256" key="7">
    <source>
        <dbReference type="ARBA" id="ARBA00022617"/>
    </source>
</evidence>
<evidence type="ECO:0000256" key="1">
    <source>
        <dbReference type="ARBA" id="ARBA00001971"/>
    </source>
</evidence>
<name>A0A1W0WNQ3_HYPEX</name>
<evidence type="ECO:0000256" key="9">
    <source>
        <dbReference type="ARBA" id="ARBA00022723"/>
    </source>
</evidence>
<dbReference type="Gene3D" id="1.10.630.10">
    <property type="entry name" value="Cytochrome P450"/>
    <property type="match status" value="1"/>
</dbReference>
<comment type="catalytic activity">
    <reaction evidence="34">
        <text>lanosterol + reduced [NADPH--hemoprotein reductase] + O2 = 32-hydroxylanosterol + oxidized [NADPH--hemoprotein reductase] + H2O + H(+)</text>
        <dbReference type="Rhea" id="RHEA:75103"/>
        <dbReference type="Rhea" id="RHEA-COMP:11964"/>
        <dbReference type="Rhea" id="RHEA-COMP:11965"/>
        <dbReference type="ChEBI" id="CHEBI:15377"/>
        <dbReference type="ChEBI" id="CHEBI:15378"/>
        <dbReference type="ChEBI" id="CHEBI:15379"/>
        <dbReference type="ChEBI" id="CHEBI:16521"/>
        <dbReference type="ChEBI" id="CHEBI:57618"/>
        <dbReference type="ChEBI" id="CHEBI:58210"/>
        <dbReference type="ChEBI" id="CHEBI:166806"/>
    </reaction>
    <physiologicalReaction direction="left-to-right" evidence="34">
        <dbReference type="Rhea" id="RHEA:75104"/>
    </physiologicalReaction>
</comment>
<organism evidence="39 40">
    <name type="scientific">Hypsibius exemplaris</name>
    <name type="common">Freshwater tardigrade</name>
    <dbReference type="NCBI Taxonomy" id="2072580"/>
    <lineage>
        <taxon>Eukaryota</taxon>
        <taxon>Metazoa</taxon>
        <taxon>Ecdysozoa</taxon>
        <taxon>Tardigrada</taxon>
        <taxon>Eutardigrada</taxon>
        <taxon>Parachela</taxon>
        <taxon>Hypsibioidea</taxon>
        <taxon>Hypsibiidae</taxon>
        <taxon>Hypsibius</taxon>
    </lineage>
</organism>
<sequence>MALWDAVTERLADPFSCCNRNTTLLYLGVMGVGLIFLSRRFRQNASSKNLPPMVPYSVPFVGSAVQFGLNPIEFLENAYEKYGPVFSMKMMGSVFTYVVGSDASALFFNSKNEDLNAEEIYGKLVTPVFGKGVAYDVPNSIFLEQKKMFKTGLNVSDFKRHVPLLIAETVKYFERWGDEGERNLFEAMAELIVLTASRCLQGEEIREVLNEEVAQLYSDLDGGFSHEAWLLPAWLPLPSFRRRDAAQKRIKEIFFNAIQKRRTSGRHAEDILQTLIEATYKDGRHLTDDEISGMLIGLLMAGQHTSSTTGSWLGFFLAKDQALQAALVDEQKHICGEPYREVTFEAIRDMSLLDRCVKETLRLRPPIMTMMRMVKTEQEVKGYVIPPGHQICVSPPVNQRVKDTWESPNTFDPDRYLNPDTTSDTKFSYVPFGAGRHRCIGEQFAYVQIKTIWAVLLQKYEFDLVDGYFPETNFATMIHTPKNPIIRYKLRQN</sequence>